<dbReference type="Proteomes" id="UP000008065">
    <property type="component" value="Unassembled WGS sequence"/>
</dbReference>
<sequence>YKVRDKVLFNIKNLNTGRPYAKFIPLFEGPFNILKADSYWVILKLLINIKYNLIF</sequence>
<evidence type="ECO:0000313" key="2">
    <source>
        <dbReference type="Proteomes" id="UP000008065"/>
    </source>
</evidence>
<accession>F8MRD1</accession>
<protein>
    <submittedName>
        <fullName evidence="1">Uncharacterized protein</fullName>
    </submittedName>
</protein>
<organism evidence="1 2">
    <name type="scientific">Neurospora tetrasperma (strain FGSC 2508 / ATCC MYA-4615 / P0657)</name>
    <dbReference type="NCBI Taxonomy" id="510951"/>
    <lineage>
        <taxon>Eukaryota</taxon>
        <taxon>Fungi</taxon>
        <taxon>Dikarya</taxon>
        <taxon>Ascomycota</taxon>
        <taxon>Pezizomycotina</taxon>
        <taxon>Sordariomycetes</taxon>
        <taxon>Sordariomycetidae</taxon>
        <taxon>Sordariales</taxon>
        <taxon>Sordariaceae</taxon>
        <taxon>Neurospora</taxon>
    </lineage>
</organism>
<proteinExistence type="predicted"/>
<dbReference type="GeneID" id="20828004"/>
<dbReference type="VEuPathDB" id="FungiDB:NEUTE1DRAFT_45656"/>
<dbReference type="RefSeq" id="XP_009851652.1">
    <property type="nucleotide sequence ID" value="XM_009853350.1"/>
</dbReference>
<dbReference type="EMBL" id="GL891305">
    <property type="protein sequence ID" value="EGO56885.1"/>
    <property type="molecule type" value="Genomic_DNA"/>
</dbReference>
<keyword evidence="2" id="KW-1185">Reference proteome</keyword>
<reference evidence="2" key="1">
    <citation type="journal article" date="2011" name="Genetics">
        <title>Massive changes in genome architecture accompany the transition to self-fertility in the filamentous fungus Neurospora tetrasperma.</title>
        <authorList>
            <person name="Ellison C.E."/>
            <person name="Stajich J.E."/>
            <person name="Jacobson D.J."/>
            <person name="Natvig D.O."/>
            <person name="Lapidus A."/>
            <person name="Foster B."/>
            <person name="Aerts A."/>
            <person name="Riley R."/>
            <person name="Lindquist E.A."/>
            <person name="Grigoriev I.V."/>
            <person name="Taylor J.W."/>
        </authorList>
    </citation>
    <scope>NUCLEOTIDE SEQUENCE [LARGE SCALE GENOMIC DNA]</scope>
    <source>
        <strain evidence="2">FGSC 2508 / P0657</strain>
    </source>
</reference>
<name>F8MRD1_NEUT8</name>
<gene>
    <name evidence="1" type="ORF">NEUTE1DRAFT_45656</name>
</gene>
<dbReference type="OrthoDB" id="3268967at2759"/>
<dbReference type="HOGENOM" id="CLU_195664_0_0_1"/>
<evidence type="ECO:0000313" key="1">
    <source>
        <dbReference type="EMBL" id="EGO56885.1"/>
    </source>
</evidence>
<dbReference type="AlphaFoldDB" id="F8MRD1"/>
<feature type="non-terminal residue" evidence="1">
    <location>
        <position position="1"/>
    </location>
</feature>
<dbReference type="KEGG" id="nte:NEUTE1DRAFT45656"/>